<name>A0ABN5WD10_9SPHN</name>
<sequence>MILQDIGTGTIANDGSGDNPRAGANKINANNALIAAALSGAVAGGALAGTEKVLGLDGSTNKAWLLSQVAAYVAAYMAGVAPATLNEISELAAALGNDPNYATTIAAALGGKQPLDSDLTAIAALSTTTWGRALLTLADAAALRSLLGCGYVVHQSAVNSAITGTTTETTLATFTIPAGSLGPNGSAEFMLLAGYTNSVNTKTLRLRINGTQALAITLTTTASGQFIFTIANRGATNSQVANATSFVGISGAGGSEQTFSFDTTADLTITITGQLTNTGEEIRLARRRCIIYPGA</sequence>
<dbReference type="EMBL" id="AP018817">
    <property type="protein sequence ID" value="BBF70181.1"/>
    <property type="molecule type" value="Genomic_DNA"/>
</dbReference>
<dbReference type="Proteomes" id="UP001059971">
    <property type="component" value="Chromosome 1"/>
</dbReference>
<dbReference type="RefSeq" id="WP_261934592.1">
    <property type="nucleotide sequence ID" value="NZ_AP018817.1"/>
</dbReference>
<protein>
    <submittedName>
        <fullName evidence="1">Uncharacterized protein</fullName>
    </submittedName>
</protein>
<accession>A0ABN5WD10</accession>
<reference evidence="1" key="1">
    <citation type="submission" date="2018-07" db="EMBL/GenBank/DDBJ databases">
        <title>Complete genome sequence of Sphingomonas bisphenolicum strain AO1, a bisphenol A degradative bacterium isolated from Japanese farm field.</title>
        <authorList>
            <person name="Murakami M."/>
            <person name="Koh M."/>
            <person name="Koba S."/>
            <person name="Matsumura Y."/>
        </authorList>
    </citation>
    <scope>NUCLEOTIDE SEQUENCE</scope>
    <source>
        <strain evidence="1">AO1</strain>
    </source>
</reference>
<evidence type="ECO:0000313" key="1">
    <source>
        <dbReference type="EMBL" id="BBF70181.1"/>
    </source>
</evidence>
<gene>
    <name evidence="1" type="ORF">SBA_ch1_23810</name>
</gene>
<keyword evidence="2" id="KW-1185">Reference proteome</keyword>
<evidence type="ECO:0000313" key="2">
    <source>
        <dbReference type="Proteomes" id="UP001059971"/>
    </source>
</evidence>
<proteinExistence type="predicted"/>
<organism evidence="1 2">
    <name type="scientific">Sphingomonas bisphenolicum</name>
    <dbReference type="NCBI Taxonomy" id="296544"/>
    <lineage>
        <taxon>Bacteria</taxon>
        <taxon>Pseudomonadati</taxon>
        <taxon>Pseudomonadota</taxon>
        <taxon>Alphaproteobacteria</taxon>
        <taxon>Sphingomonadales</taxon>
        <taxon>Sphingomonadaceae</taxon>
        <taxon>Sphingomonas</taxon>
    </lineage>
</organism>